<reference evidence="9 10" key="1">
    <citation type="journal article" date="2019" name="Plant Biotechnol. J.">
        <title>The red bayberry genome and genetic basis of sex determination.</title>
        <authorList>
            <person name="Jia H.M."/>
            <person name="Jia H.J."/>
            <person name="Cai Q.L."/>
            <person name="Wang Y."/>
            <person name="Zhao H.B."/>
            <person name="Yang W.F."/>
            <person name="Wang G.Y."/>
            <person name="Li Y.H."/>
            <person name="Zhan D.L."/>
            <person name="Shen Y.T."/>
            <person name="Niu Q.F."/>
            <person name="Chang L."/>
            <person name="Qiu J."/>
            <person name="Zhao L."/>
            <person name="Xie H.B."/>
            <person name="Fu W.Y."/>
            <person name="Jin J."/>
            <person name="Li X.W."/>
            <person name="Jiao Y."/>
            <person name="Zhou C.C."/>
            <person name="Tu T."/>
            <person name="Chai C.Y."/>
            <person name="Gao J.L."/>
            <person name="Fan L.J."/>
            <person name="van de Weg E."/>
            <person name="Wang J.Y."/>
            <person name="Gao Z.S."/>
        </authorList>
    </citation>
    <scope>NUCLEOTIDE SEQUENCE [LARGE SCALE GENOMIC DNA]</scope>
    <source>
        <tissue evidence="9">Leaves</tissue>
    </source>
</reference>
<evidence type="ECO:0000256" key="2">
    <source>
        <dbReference type="ARBA" id="ARBA00023015"/>
    </source>
</evidence>
<evidence type="ECO:0000259" key="8">
    <source>
        <dbReference type="PROSITE" id="PS50811"/>
    </source>
</evidence>
<keyword evidence="6" id="KW-0175">Coiled coil</keyword>
<name>A0A6A1V563_9ROSI</name>
<feature type="region of interest" description="Disordered" evidence="7">
    <location>
        <begin position="422"/>
        <end position="444"/>
    </location>
</feature>
<keyword evidence="2" id="KW-0805">Transcription regulation</keyword>
<dbReference type="GO" id="GO:0005634">
    <property type="term" value="C:nucleus"/>
    <property type="evidence" value="ECO:0007669"/>
    <property type="project" value="UniProtKB-SubCell"/>
</dbReference>
<dbReference type="Pfam" id="PF03106">
    <property type="entry name" value="WRKY"/>
    <property type="match status" value="1"/>
</dbReference>
<evidence type="ECO:0000256" key="4">
    <source>
        <dbReference type="ARBA" id="ARBA00023163"/>
    </source>
</evidence>
<keyword evidence="3" id="KW-0238">DNA-binding</keyword>
<evidence type="ECO:0000313" key="10">
    <source>
        <dbReference type="Proteomes" id="UP000516437"/>
    </source>
</evidence>
<dbReference type="PANTHER" id="PTHR31429:SF54">
    <property type="entry name" value="WRKY TRANSCRIPTION FACTOR 9-RELATED"/>
    <property type="match status" value="1"/>
</dbReference>
<proteinExistence type="predicted"/>
<feature type="compositionally biased region" description="Acidic residues" evidence="7">
    <location>
        <begin position="15"/>
        <end position="43"/>
    </location>
</feature>
<keyword evidence="4" id="KW-0804">Transcription</keyword>
<accession>A0A6A1V563</accession>
<dbReference type="PROSITE" id="PS50811">
    <property type="entry name" value="WRKY"/>
    <property type="match status" value="1"/>
</dbReference>
<protein>
    <submittedName>
        <fullName evidence="9">Putative WRKY transcription factor 9</fullName>
    </submittedName>
</protein>
<dbReference type="AlphaFoldDB" id="A0A6A1V563"/>
<dbReference type="SUPFAM" id="SSF118290">
    <property type="entry name" value="WRKY DNA-binding domain"/>
    <property type="match status" value="1"/>
</dbReference>
<keyword evidence="5" id="KW-0539">Nucleus</keyword>
<feature type="compositionally biased region" description="Basic and acidic residues" evidence="7">
    <location>
        <begin position="44"/>
        <end position="57"/>
    </location>
</feature>
<keyword evidence="10" id="KW-1185">Reference proteome</keyword>
<evidence type="ECO:0000256" key="3">
    <source>
        <dbReference type="ARBA" id="ARBA00023125"/>
    </source>
</evidence>
<feature type="compositionally biased region" description="Acidic residues" evidence="7">
    <location>
        <begin position="58"/>
        <end position="72"/>
    </location>
</feature>
<evidence type="ECO:0000256" key="5">
    <source>
        <dbReference type="ARBA" id="ARBA00023242"/>
    </source>
</evidence>
<dbReference type="InterPro" id="IPR003657">
    <property type="entry name" value="WRKY_dom"/>
</dbReference>
<dbReference type="FunFam" id="2.20.25.80:FF:000002">
    <property type="entry name" value="probable WRKY transcription factor 31"/>
    <property type="match status" value="1"/>
</dbReference>
<dbReference type="EMBL" id="RXIC02000025">
    <property type="protein sequence ID" value="KAB1206987.1"/>
    <property type="molecule type" value="Genomic_DNA"/>
</dbReference>
<evidence type="ECO:0000313" key="9">
    <source>
        <dbReference type="EMBL" id="KAB1206987.1"/>
    </source>
</evidence>
<dbReference type="InterPro" id="IPR044810">
    <property type="entry name" value="WRKY_plant"/>
</dbReference>
<dbReference type="InterPro" id="IPR036576">
    <property type="entry name" value="WRKY_dom_sf"/>
</dbReference>
<sequence>MEIDLSLKVDGKEQEVEEAEREVPEVEEEEEQEKDQDEQEQEQANDRKPERHERDAEEAAEATTVEVDDDASVADQVSLQESMKTKELSLLQMEMNRMKEENKVLRDVVEQTMKDYYELQMKFATVQQNNQKKDPQLFLSLNGNPNEDRLESKTVPDIQDMTDQRDLSPSLKDGIRGSELGLSLRLHTDTEERERVEDKEENREGLPSFTPVQNKLQRGHDSAGITSHAGSPANRKARVSVRARCEAATMNDGCQWRKYGQKIAKGNPCPRAYYRCTVAPGCPVRKQVQRCLEDMSILITTYEGTHNHPLPVGATAMASTASAAASFMLLDSSNSLSDGRSSFTQASLPYPGYHAINPPSSHPSNFRSINPGDPSKGIVLDLTNNNSYDPPQFPISSPSYSSAQQSFAWMQSRPSYNNHNGNSVPSNLFPSRRGSVDEKGWKSHEDNKSLAENVTAIASDPKFRVAVAAAISSLINKESHTTHSVGPPFGPRDGESGSSSSNMNWVLESLSGNGKPIIRHSP</sequence>
<dbReference type="GO" id="GO:0003700">
    <property type="term" value="F:DNA-binding transcription factor activity"/>
    <property type="evidence" value="ECO:0007669"/>
    <property type="project" value="InterPro"/>
</dbReference>
<feature type="compositionally biased region" description="Basic and acidic residues" evidence="7">
    <location>
        <begin position="186"/>
        <end position="204"/>
    </location>
</feature>
<feature type="compositionally biased region" description="Basic and acidic residues" evidence="7">
    <location>
        <begin position="434"/>
        <end position="444"/>
    </location>
</feature>
<dbReference type="OrthoDB" id="779182at2759"/>
<dbReference type="Proteomes" id="UP000516437">
    <property type="component" value="Chromosome 7"/>
</dbReference>
<feature type="domain" description="WRKY" evidence="8">
    <location>
        <begin position="245"/>
        <end position="311"/>
    </location>
</feature>
<feature type="region of interest" description="Disordered" evidence="7">
    <location>
        <begin position="163"/>
        <end position="215"/>
    </location>
</feature>
<gene>
    <name evidence="9" type="ORF">CJ030_MR7G008097</name>
</gene>
<feature type="region of interest" description="Disordered" evidence="7">
    <location>
        <begin position="478"/>
        <end position="522"/>
    </location>
</feature>
<evidence type="ECO:0000256" key="7">
    <source>
        <dbReference type="SAM" id="MobiDB-lite"/>
    </source>
</evidence>
<feature type="coiled-coil region" evidence="6">
    <location>
        <begin position="88"/>
        <end position="115"/>
    </location>
</feature>
<organism evidence="9 10">
    <name type="scientific">Morella rubra</name>
    <name type="common">Chinese bayberry</name>
    <dbReference type="NCBI Taxonomy" id="262757"/>
    <lineage>
        <taxon>Eukaryota</taxon>
        <taxon>Viridiplantae</taxon>
        <taxon>Streptophyta</taxon>
        <taxon>Embryophyta</taxon>
        <taxon>Tracheophyta</taxon>
        <taxon>Spermatophyta</taxon>
        <taxon>Magnoliopsida</taxon>
        <taxon>eudicotyledons</taxon>
        <taxon>Gunneridae</taxon>
        <taxon>Pentapetalae</taxon>
        <taxon>rosids</taxon>
        <taxon>fabids</taxon>
        <taxon>Fagales</taxon>
        <taxon>Myricaceae</taxon>
        <taxon>Morella</taxon>
    </lineage>
</organism>
<dbReference type="GO" id="GO:0043565">
    <property type="term" value="F:sequence-specific DNA binding"/>
    <property type="evidence" value="ECO:0007669"/>
    <property type="project" value="InterPro"/>
</dbReference>
<feature type="region of interest" description="Disordered" evidence="7">
    <location>
        <begin position="356"/>
        <end position="375"/>
    </location>
</feature>
<dbReference type="SMART" id="SM00774">
    <property type="entry name" value="WRKY"/>
    <property type="match status" value="1"/>
</dbReference>
<dbReference type="Gene3D" id="2.20.25.80">
    <property type="entry name" value="WRKY domain"/>
    <property type="match status" value="1"/>
</dbReference>
<feature type="region of interest" description="Disordered" evidence="7">
    <location>
        <begin position="1"/>
        <end position="81"/>
    </location>
</feature>
<comment type="subcellular location">
    <subcellularLocation>
        <location evidence="1">Nucleus</location>
    </subcellularLocation>
</comment>
<dbReference type="PANTHER" id="PTHR31429">
    <property type="entry name" value="WRKY TRANSCRIPTION FACTOR 36-RELATED"/>
    <property type="match status" value="1"/>
</dbReference>
<feature type="compositionally biased region" description="Polar residues" evidence="7">
    <location>
        <begin position="358"/>
        <end position="368"/>
    </location>
</feature>
<evidence type="ECO:0000256" key="6">
    <source>
        <dbReference type="SAM" id="Coils"/>
    </source>
</evidence>
<evidence type="ECO:0000256" key="1">
    <source>
        <dbReference type="ARBA" id="ARBA00004123"/>
    </source>
</evidence>
<comment type="caution">
    <text evidence="9">The sequence shown here is derived from an EMBL/GenBank/DDBJ whole genome shotgun (WGS) entry which is preliminary data.</text>
</comment>
<feature type="compositionally biased region" description="Basic and acidic residues" evidence="7">
    <location>
        <begin position="1"/>
        <end position="14"/>
    </location>
</feature>